<dbReference type="EnsemblPlants" id="AES72861">
    <property type="protein sequence ID" value="AES72861"/>
    <property type="gene ID" value="MTR_3g096220"/>
</dbReference>
<keyword evidence="4" id="KW-1185">Reference proteome</keyword>
<dbReference type="PaxDb" id="3880-AES72861"/>
<keyword evidence="1 2" id="KW-0812">Transmembrane</keyword>
<evidence type="ECO:0000313" key="4">
    <source>
        <dbReference type="Proteomes" id="UP000002051"/>
    </source>
</evidence>
<reference evidence="3" key="3">
    <citation type="submission" date="2015-04" db="UniProtKB">
        <authorList>
            <consortium name="EnsemblPlants"/>
        </authorList>
    </citation>
    <scope>IDENTIFICATION</scope>
    <source>
        <strain evidence="3">cv. Jemalong A17</strain>
    </source>
</reference>
<feature type="transmembrane region" description="Helical" evidence="1">
    <location>
        <begin position="12"/>
        <end position="29"/>
    </location>
</feature>
<organism evidence="2 4">
    <name type="scientific">Medicago truncatula</name>
    <name type="common">Barrel medic</name>
    <name type="synonym">Medicago tribuloides</name>
    <dbReference type="NCBI Taxonomy" id="3880"/>
    <lineage>
        <taxon>Eukaryota</taxon>
        <taxon>Viridiplantae</taxon>
        <taxon>Streptophyta</taxon>
        <taxon>Embryophyta</taxon>
        <taxon>Tracheophyta</taxon>
        <taxon>Spermatophyta</taxon>
        <taxon>Magnoliopsida</taxon>
        <taxon>eudicotyledons</taxon>
        <taxon>Gunneridae</taxon>
        <taxon>Pentapetalae</taxon>
        <taxon>rosids</taxon>
        <taxon>fabids</taxon>
        <taxon>Fabales</taxon>
        <taxon>Fabaceae</taxon>
        <taxon>Papilionoideae</taxon>
        <taxon>50 kb inversion clade</taxon>
        <taxon>NPAAA clade</taxon>
        <taxon>Hologalegina</taxon>
        <taxon>IRL clade</taxon>
        <taxon>Trifolieae</taxon>
        <taxon>Medicago</taxon>
    </lineage>
</organism>
<proteinExistence type="predicted"/>
<keyword evidence="1" id="KW-0472">Membrane</keyword>
<sequence>MLPTTSSYQPYLVLALLNYTFGPRVLAYSRNWFCPFKTEQNGHSIIIFVAFFVLPPIFIPQKRREMTVLGSFRPTPMLNHEVNKE</sequence>
<dbReference type="HOGENOM" id="CLU_190963_0_0_1"/>
<evidence type="ECO:0000313" key="3">
    <source>
        <dbReference type="EnsemblPlants" id="AES72861"/>
    </source>
</evidence>
<evidence type="ECO:0000313" key="2">
    <source>
        <dbReference type="EMBL" id="AES72861.1"/>
    </source>
</evidence>
<gene>
    <name evidence="2" type="ordered locus">MTR_3g096220</name>
</gene>
<dbReference type="AlphaFoldDB" id="G7JBK1"/>
<reference evidence="2 4" key="1">
    <citation type="journal article" date="2011" name="Nature">
        <title>The Medicago genome provides insight into the evolution of rhizobial symbioses.</title>
        <authorList>
            <person name="Young N.D."/>
            <person name="Debelle F."/>
            <person name="Oldroyd G.E."/>
            <person name="Geurts R."/>
            <person name="Cannon S.B."/>
            <person name="Udvardi M.K."/>
            <person name="Benedito V.A."/>
            <person name="Mayer K.F."/>
            <person name="Gouzy J."/>
            <person name="Schoof H."/>
            <person name="Van de Peer Y."/>
            <person name="Proost S."/>
            <person name="Cook D.R."/>
            <person name="Meyers B.C."/>
            <person name="Spannagl M."/>
            <person name="Cheung F."/>
            <person name="De Mita S."/>
            <person name="Krishnakumar V."/>
            <person name="Gundlach H."/>
            <person name="Zhou S."/>
            <person name="Mudge J."/>
            <person name="Bharti A.K."/>
            <person name="Murray J.D."/>
            <person name="Naoumkina M.A."/>
            <person name="Rosen B."/>
            <person name="Silverstein K.A."/>
            <person name="Tang H."/>
            <person name="Rombauts S."/>
            <person name="Zhao P.X."/>
            <person name="Zhou P."/>
            <person name="Barbe V."/>
            <person name="Bardou P."/>
            <person name="Bechner M."/>
            <person name="Bellec A."/>
            <person name="Berger A."/>
            <person name="Berges H."/>
            <person name="Bidwell S."/>
            <person name="Bisseling T."/>
            <person name="Choisne N."/>
            <person name="Couloux A."/>
            <person name="Denny R."/>
            <person name="Deshpande S."/>
            <person name="Dai X."/>
            <person name="Doyle J.J."/>
            <person name="Dudez A.M."/>
            <person name="Farmer A.D."/>
            <person name="Fouteau S."/>
            <person name="Franken C."/>
            <person name="Gibelin C."/>
            <person name="Gish J."/>
            <person name="Goldstein S."/>
            <person name="Gonzalez A.J."/>
            <person name="Green P.J."/>
            <person name="Hallab A."/>
            <person name="Hartog M."/>
            <person name="Hua A."/>
            <person name="Humphray S.J."/>
            <person name="Jeong D.H."/>
            <person name="Jing Y."/>
            <person name="Jocker A."/>
            <person name="Kenton S.M."/>
            <person name="Kim D.J."/>
            <person name="Klee K."/>
            <person name="Lai H."/>
            <person name="Lang C."/>
            <person name="Lin S."/>
            <person name="Macmil S.L."/>
            <person name="Magdelenat G."/>
            <person name="Matthews L."/>
            <person name="McCorrison J."/>
            <person name="Monaghan E.L."/>
            <person name="Mun J.H."/>
            <person name="Najar F.Z."/>
            <person name="Nicholson C."/>
            <person name="Noirot C."/>
            <person name="O'Bleness M."/>
            <person name="Paule C.R."/>
            <person name="Poulain J."/>
            <person name="Prion F."/>
            <person name="Qin B."/>
            <person name="Qu C."/>
            <person name="Retzel E.F."/>
            <person name="Riddle C."/>
            <person name="Sallet E."/>
            <person name="Samain S."/>
            <person name="Samson N."/>
            <person name="Sanders I."/>
            <person name="Saurat O."/>
            <person name="Scarpelli C."/>
            <person name="Schiex T."/>
            <person name="Segurens B."/>
            <person name="Severin A.J."/>
            <person name="Sherrier D.J."/>
            <person name="Shi R."/>
            <person name="Sims S."/>
            <person name="Singer S.R."/>
            <person name="Sinharoy S."/>
            <person name="Sterck L."/>
            <person name="Viollet A."/>
            <person name="Wang B.B."/>
            <person name="Wang K."/>
            <person name="Wang M."/>
            <person name="Wang X."/>
            <person name="Warfsmann J."/>
            <person name="Weissenbach J."/>
            <person name="White D.D."/>
            <person name="White J.D."/>
            <person name="Wiley G.B."/>
            <person name="Wincker P."/>
            <person name="Xing Y."/>
            <person name="Yang L."/>
            <person name="Yao Z."/>
            <person name="Ying F."/>
            <person name="Zhai J."/>
            <person name="Zhou L."/>
            <person name="Zuber A."/>
            <person name="Denarie J."/>
            <person name="Dixon R.A."/>
            <person name="May G.D."/>
            <person name="Schwartz D.C."/>
            <person name="Rogers J."/>
            <person name="Quetier F."/>
            <person name="Town C.D."/>
            <person name="Roe B.A."/>
        </authorList>
    </citation>
    <scope>NUCLEOTIDE SEQUENCE [LARGE SCALE GENOMIC DNA]</scope>
    <source>
        <strain evidence="2">A17</strain>
        <strain evidence="3 4">cv. Jemalong A17</strain>
    </source>
</reference>
<keyword evidence="1" id="KW-1133">Transmembrane helix</keyword>
<dbReference type="Proteomes" id="UP000002051">
    <property type="component" value="Chromosome 3"/>
</dbReference>
<name>G7JBK1_MEDTR</name>
<accession>G7JBK1</accession>
<evidence type="ECO:0000256" key="1">
    <source>
        <dbReference type="SAM" id="Phobius"/>
    </source>
</evidence>
<dbReference type="EMBL" id="CM001219">
    <property type="protein sequence ID" value="AES72861.1"/>
    <property type="molecule type" value="Genomic_DNA"/>
</dbReference>
<feature type="transmembrane region" description="Helical" evidence="1">
    <location>
        <begin position="41"/>
        <end position="59"/>
    </location>
</feature>
<reference evidence="2 4" key="2">
    <citation type="journal article" date="2014" name="BMC Genomics">
        <title>An improved genome release (version Mt4.0) for the model legume Medicago truncatula.</title>
        <authorList>
            <person name="Tang H."/>
            <person name="Krishnakumar V."/>
            <person name="Bidwell S."/>
            <person name="Rosen B."/>
            <person name="Chan A."/>
            <person name="Zhou S."/>
            <person name="Gentzbittel L."/>
            <person name="Childs K.L."/>
            <person name="Yandell M."/>
            <person name="Gundlach H."/>
            <person name="Mayer K.F."/>
            <person name="Schwartz D.C."/>
            <person name="Town C.D."/>
        </authorList>
    </citation>
    <scope>GENOME REANNOTATION</scope>
    <source>
        <strain evidence="3 4">cv. Jemalong A17</strain>
    </source>
</reference>
<protein>
    <submittedName>
        <fullName evidence="2">Transmembrane protein, putative</fullName>
    </submittedName>
</protein>